<protein>
    <submittedName>
        <fullName evidence="2">Uncharacterized protein</fullName>
    </submittedName>
</protein>
<dbReference type="EMBL" id="HG529719">
    <property type="protein sequence ID" value="CDI57019.1"/>
    <property type="molecule type" value="Genomic_DNA"/>
</dbReference>
<evidence type="ECO:0000313" key="2">
    <source>
        <dbReference type="EMBL" id="CDI57019.1"/>
    </source>
</evidence>
<evidence type="ECO:0000256" key="1">
    <source>
        <dbReference type="SAM" id="MobiDB-lite"/>
    </source>
</evidence>
<feature type="compositionally biased region" description="Low complexity" evidence="1">
    <location>
        <begin position="356"/>
        <end position="367"/>
    </location>
</feature>
<feature type="region of interest" description="Disordered" evidence="1">
    <location>
        <begin position="42"/>
        <end position="139"/>
    </location>
</feature>
<feature type="region of interest" description="Disordered" evidence="1">
    <location>
        <begin position="233"/>
        <end position="259"/>
    </location>
</feature>
<accession>A0A077REF5</accession>
<proteinExistence type="predicted"/>
<sequence>MFQDATNSPPGRTGPQLSYAFATPVRAPSTSYHNLTGAAYSQALTPPTDSKAVRFQSQPLPPQTHQSHHQLNSALTSNRFAASSSSSALQTQSRSPARAPATSNDNNTTTSSTAAVSKSMAGTRPAPSLPSSSSLSSLSSNTVFVNGASTIALSRRIKWNLSALALLWILPALTSKPRDVYWTILDQIHLYVGGETDELADGIVGWALWAISVILLFNAVEALIHLSRASSLPKPQQQQGLREQKGAANGKGDNGLVLGMHSPQVMKSLNFVAASRSKGSPKTRTNNIGPGSPISQQQQMKRDSPSTTTMMTGPISASPNKNANGGGGGVDYSQFSPSLRRGGSPQTNNVGFNGATPSRMTTTTLTGSPTKLDYGVIRTNSSSSSPLAAFRARHACTRAGSSPSSVGATTMTPSIGISTGNVDLYLDGITTRNDVDGDDQQGVDSLFLGDESFEVDRALKSLRDSYHD</sequence>
<feature type="compositionally biased region" description="Low complexity" evidence="1">
    <location>
        <begin position="75"/>
        <end position="121"/>
    </location>
</feature>
<reference evidence="2" key="1">
    <citation type="journal article" date="2014" name="Genome Biol. Evol.">
        <title>Gene Loss Rather Than Gene Gain Is Associated with a Host Jump from Monocots to Dicots in the Smut Fungus Melanopsichium pennsylvanicum.</title>
        <authorList>
            <person name="Sharma R."/>
            <person name="Mishra B."/>
            <person name="Runge F."/>
            <person name="Thines M."/>
        </authorList>
    </citation>
    <scope>NUCLEOTIDE SEQUENCE</scope>
    <source>
        <strain evidence="2">4</strain>
    </source>
</reference>
<feature type="compositionally biased region" description="Polar residues" evidence="1">
    <location>
        <begin position="55"/>
        <end position="74"/>
    </location>
</feature>
<organism evidence="2">
    <name type="scientific">Melanopsichium pennsylvanicum 4</name>
    <dbReference type="NCBI Taxonomy" id="1398559"/>
    <lineage>
        <taxon>Eukaryota</taxon>
        <taxon>Fungi</taxon>
        <taxon>Dikarya</taxon>
        <taxon>Basidiomycota</taxon>
        <taxon>Ustilaginomycotina</taxon>
        <taxon>Ustilaginomycetes</taxon>
        <taxon>Ustilaginales</taxon>
        <taxon>Ustilaginaceae</taxon>
        <taxon>Melanopsichium</taxon>
    </lineage>
</organism>
<feature type="compositionally biased region" description="Polar residues" evidence="1">
    <location>
        <begin position="277"/>
        <end position="323"/>
    </location>
</feature>
<dbReference type="AlphaFoldDB" id="A0A077REF5"/>
<feature type="region of interest" description="Disordered" evidence="1">
    <location>
        <begin position="274"/>
        <end position="367"/>
    </location>
</feature>
<feature type="compositionally biased region" description="Low complexity" evidence="1">
    <location>
        <begin position="129"/>
        <end position="139"/>
    </location>
</feature>
<name>A0A077REF5_9BASI</name>